<comment type="subcellular location">
    <subcellularLocation>
        <location evidence="1 7">Cell membrane</location>
        <topology evidence="1 7">Multi-pass membrane protein</topology>
    </subcellularLocation>
</comment>
<accession>A0A9D2SJH7</accession>
<dbReference type="EMBL" id="DWWT01000078">
    <property type="protein sequence ID" value="HJC07268.1"/>
    <property type="molecule type" value="Genomic_DNA"/>
</dbReference>
<dbReference type="PANTHER" id="PTHR30193:SF37">
    <property type="entry name" value="INNER MEMBRANE ABC TRANSPORTER PERMEASE PROTEIN YCJO"/>
    <property type="match status" value="1"/>
</dbReference>
<keyword evidence="6 7" id="KW-0472">Membrane</keyword>
<feature type="transmembrane region" description="Helical" evidence="7">
    <location>
        <begin position="110"/>
        <end position="130"/>
    </location>
</feature>
<comment type="similarity">
    <text evidence="7">Belongs to the binding-protein-dependent transport system permease family.</text>
</comment>
<dbReference type="AlphaFoldDB" id="A0A9D2SJH7"/>
<dbReference type="PANTHER" id="PTHR30193">
    <property type="entry name" value="ABC TRANSPORTER PERMEASE PROTEIN"/>
    <property type="match status" value="1"/>
</dbReference>
<keyword evidence="2 7" id="KW-0813">Transport</keyword>
<evidence type="ECO:0000256" key="1">
    <source>
        <dbReference type="ARBA" id="ARBA00004651"/>
    </source>
</evidence>
<organism evidence="9 10">
    <name type="scientific">Candidatus Enterocloster excrementipullorum</name>
    <dbReference type="NCBI Taxonomy" id="2838559"/>
    <lineage>
        <taxon>Bacteria</taxon>
        <taxon>Bacillati</taxon>
        <taxon>Bacillota</taxon>
        <taxon>Clostridia</taxon>
        <taxon>Lachnospirales</taxon>
        <taxon>Lachnospiraceae</taxon>
        <taxon>Enterocloster</taxon>
    </lineage>
</organism>
<evidence type="ECO:0000259" key="8">
    <source>
        <dbReference type="PROSITE" id="PS50928"/>
    </source>
</evidence>
<feature type="transmembrane region" description="Helical" evidence="7">
    <location>
        <begin position="157"/>
        <end position="182"/>
    </location>
</feature>
<gene>
    <name evidence="9" type="ORF">H9704_14180</name>
</gene>
<dbReference type="CDD" id="cd06261">
    <property type="entry name" value="TM_PBP2"/>
    <property type="match status" value="1"/>
</dbReference>
<evidence type="ECO:0000256" key="6">
    <source>
        <dbReference type="ARBA" id="ARBA00023136"/>
    </source>
</evidence>
<feature type="transmembrane region" description="Helical" evidence="7">
    <location>
        <begin position="77"/>
        <end position="98"/>
    </location>
</feature>
<keyword evidence="3" id="KW-1003">Cell membrane</keyword>
<protein>
    <submittedName>
        <fullName evidence="9">Sugar ABC transporter permease</fullName>
    </submittedName>
</protein>
<feature type="transmembrane region" description="Helical" evidence="7">
    <location>
        <begin position="270"/>
        <end position="288"/>
    </location>
</feature>
<evidence type="ECO:0000313" key="10">
    <source>
        <dbReference type="Proteomes" id="UP000823910"/>
    </source>
</evidence>
<dbReference type="InterPro" id="IPR000515">
    <property type="entry name" value="MetI-like"/>
</dbReference>
<evidence type="ECO:0000256" key="3">
    <source>
        <dbReference type="ARBA" id="ARBA00022475"/>
    </source>
</evidence>
<sequence>MYREKNKAAVLKIFFQFGFIPLAAFLFVVLIPFAAGIGLSLTNWNGNFDEAISFVGAQNYIKAVTDAAFWDSLGKTFYYVFFVVIISNLLAFCFSLLVTSGIKFQNFYRAGYFTPNLIGGVILGYIWQFVFSRVIPFFGSGTGIEWLEKSWLTNPHMALWALIIVGIWQNAGYMMLIYIAGLTGIDKSLVEASKIDGATPIQTLLRIKLPLMVQSFTITLFLTLRKAFMVYDVNLSLTKGGPYKTTELASMHIYNEAFLNYNLGPGQAKAFILFAIVAAIALIQVFVLKKKEVEAI</sequence>
<proteinExistence type="inferred from homology"/>
<dbReference type="PROSITE" id="PS50928">
    <property type="entry name" value="ABC_TM1"/>
    <property type="match status" value="1"/>
</dbReference>
<evidence type="ECO:0000256" key="7">
    <source>
        <dbReference type="RuleBase" id="RU363032"/>
    </source>
</evidence>
<evidence type="ECO:0000256" key="4">
    <source>
        <dbReference type="ARBA" id="ARBA00022692"/>
    </source>
</evidence>
<evidence type="ECO:0000313" key="9">
    <source>
        <dbReference type="EMBL" id="HJC07268.1"/>
    </source>
</evidence>
<dbReference type="GO" id="GO:0055085">
    <property type="term" value="P:transmembrane transport"/>
    <property type="evidence" value="ECO:0007669"/>
    <property type="project" value="InterPro"/>
</dbReference>
<comment type="caution">
    <text evidence="9">The sequence shown here is derived from an EMBL/GenBank/DDBJ whole genome shotgun (WGS) entry which is preliminary data.</text>
</comment>
<dbReference type="Proteomes" id="UP000823910">
    <property type="component" value="Unassembled WGS sequence"/>
</dbReference>
<dbReference type="Pfam" id="PF00528">
    <property type="entry name" value="BPD_transp_1"/>
    <property type="match status" value="1"/>
</dbReference>
<dbReference type="InterPro" id="IPR051393">
    <property type="entry name" value="ABC_transporter_permease"/>
</dbReference>
<dbReference type="SUPFAM" id="SSF161098">
    <property type="entry name" value="MetI-like"/>
    <property type="match status" value="1"/>
</dbReference>
<name>A0A9D2SJH7_9FIRM</name>
<keyword evidence="5 7" id="KW-1133">Transmembrane helix</keyword>
<reference evidence="9" key="2">
    <citation type="submission" date="2021-04" db="EMBL/GenBank/DDBJ databases">
        <authorList>
            <person name="Gilroy R."/>
        </authorList>
    </citation>
    <scope>NUCLEOTIDE SEQUENCE</scope>
    <source>
        <strain evidence="9">CHK180-15479</strain>
    </source>
</reference>
<dbReference type="GO" id="GO:0005886">
    <property type="term" value="C:plasma membrane"/>
    <property type="evidence" value="ECO:0007669"/>
    <property type="project" value="UniProtKB-SubCell"/>
</dbReference>
<evidence type="ECO:0000256" key="5">
    <source>
        <dbReference type="ARBA" id="ARBA00022989"/>
    </source>
</evidence>
<feature type="domain" description="ABC transmembrane type-1" evidence="8">
    <location>
        <begin position="73"/>
        <end position="284"/>
    </location>
</feature>
<keyword evidence="4 7" id="KW-0812">Transmembrane</keyword>
<evidence type="ECO:0000256" key="2">
    <source>
        <dbReference type="ARBA" id="ARBA00022448"/>
    </source>
</evidence>
<feature type="transmembrane region" description="Helical" evidence="7">
    <location>
        <begin position="203"/>
        <end position="224"/>
    </location>
</feature>
<dbReference type="InterPro" id="IPR035906">
    <property type="entry name" value="MetI-like_sf"/>
</dbReference>
<feature type="transmembrane region" description="Helical" evidence="7">
    <location>
        <begin position="12"/>
        <end position="35"/>
    </location>
</feature>
<reference evidence="9" key="1">
    <citation type="journal article" date="2021" name="PeerJ">
        <title>Extensive microbial diversity within the chicken gut microbiome revealed by metagenomics and culture.</title>
        <authorList>
            <person name="Gilroy R."/>
            <person name="Ravi A."/>
            <person name="Getino M."/>
            <person name="Pursley I."/>
            <person name="Horton D.L."/>
            <person name="Alikhan N.F."/>
            <person name="Baker D."/>
            <person name="Gharbi K."/>
            <person name="Hall N."/>
            <person name="Watson M."/>
            <person name="Adriaenssens E.M."/>
            <person name="Foster-Nyarko E."/>
            <person name="Jarju S."/>
            <person name="Secka A."/>
            <person name="Antonio M."/>
            <person name="Oren A."/>
            <person name="Chaudhuri R.R."/>
            <person name="La Ragione R."/>
            <person name="Hildebrand F."/>
            <person name="Pallen M.J."/>
        </authorList>
    </citation>
    <scope>NUCLEOTIDE SEQUENCE</scope>
    <source>
        <strain evidence="9">CHK180-15479</strain>
    </source>
</reference>
<dbReference type="Gene3D" id="1.10.3720.10">
    <property type="entry name" value="MetI-like"/>
    <property type="match status" value="1"/>
</dbReference>